<accession>A0A231GQR8</accession>
<protein>
    <recommendedName>
        <fullName evidence="4">Tail assembly chaperone</fullName>
    </recommendedName>
</protein>
<name>A0A231GQR8_PSEJE</name>
<evidence type="ECO:0000313" key="2">
    <source>
        <dbReference type="EMBL" id="SEC41786.1"/>
    </source>
</evidence>
<evidence type="ECO:0008006" key="4">
    <source>
        <dbReference type="Google" id="ProtNLM"/>
    </source>
</evidence>
<dbReference type="EMBL" id="FNTC01000002">
    <property type="protein sequence ID" value="SEC41786.1"/>
    <property type="molecule type" value="Genomic_DNA"/>
</dbReference>
<proteinExistence type="predicted"/>
<dbReference type="AlphaFoldDB" id="A0A231GQR8"/>
<feature type="region of interest" description="Disordered" evidence="1">
    <location>
        <begin position="172"/>
        <end position="195"/>
    </location>
</feature>
<dbReference type="Proteomes" id="UP000198542">
    <property type="component" value="Unassembled WGS sequence"/>
</dbReference>
<evidence type="ECO:0000256" key="1">
    <source>
        <dbReference type="SAM" id="MobiDB-lite"/>
    </source>
</evidence>
<reference evidence="3" key="1">
    <citation type="submission" date="2016-10" db="EMBL/GenBank/DDBJ databases">
        <authorList>
            <person name="Varghese N."/>
            <person name="Submissions S."/>
        </authorList>
    </citation>
    <scope>NUCLEOTIDE SEQUENCE [LARGE SCALE GENOMIC DNA]</scope>
    <source>
        <strain evidence="3">BS3660</strain>
    </source>
</reference>
<gene>
    <name evidence="2" type="ORF">SAMN04490187_4292</name>
</gene>
<keyword evidence="3" id="KW-1185">Reference proteome</keyword>
<dbReference type="RefSeq" id="WP_090455561.1">
    <property type="nucleotide sequence ID" value="NZ_FNTC01000002.1"/>
</dbReference>
<sequence length="195" mass="21610">MTTLVNGFFDESGWIDVYTFSETTTEYLGQHETYVSCGCGLPAGATLEEPPEAGDGEVVVWRDGTWLVVPDYRGVAYRTTDGTEVTHSMPGELPAELTALPRPSSAYIWAGFDWVLDAALDLALQSRRERSWVENELHWAGREVDKHQDADPGAISTELAWRTYRNELRAWPGSPDFPASDKRPLKPDGSTNTAS</sequence>
<organism evidence="2 3">
    <name type="scientific">Pseudomonas jessenii</name>
    <dbReference type="NCBI Taxonomy" id="77298"/>
    <lineage>
        <taxon>Bacteria</taxon>
        <taxon>Pseudomonadati</taxon>
        <taxon>Pseudomonadota</taxon>
        <taxon>Gammaproteobacteria</taxon>
        <taxon>Pseudomonadales</taxon>
        <taxon>Pseudomonadaceae</taxon>
        <taxon>Pseudomonas</taxon>
    </lineage>
</organism>
<evidence type="ECO:0000313" key="3">
    <source>
        <dbReference type="Proteomes" id="UP000198542"/>
    </source>
</evidence>